<dbReference type="Proteomes" id="UP001141422">
    <property type="component" value="Unassembled WGS sequence"/>
</dbReference>
<evidence type="ECO:0000313" key="3">
    <source>
        <dbReference type="EMBL" id="MCZ0860127.1"/>
    </source>
</evidence>
<feature type="domain" description="Solute-binding protein family 3/N-terminal" evidence="2">
    <location>
        <begin position="33"/>
        <end position="255"/>
    </location>
</feature>
<evidence type="ECO:0000256" key="1">
    <source>
        <dbReference type="ARBA" id="ARBA00022729"/>
    </source>
</evidence>
<protein>
    <submittedName>
        <fullName evidence="3">ABC transporter substrate-binding protein</fullName>
    </submittedName>
</protein>
<gene>
    <name evidence="3" type="ORF">O0S10_02640</name>
</gene>
<keyword evidence="4" id="KW-1185">Reference proteome</keyword>
<reference evidence="3" key="1">
    <citation type="submission" date="2022-12" db="EMBL/GenBank/DDBJ databases">
        <title>Isolation and characterisation of novel Methanocorpusculum spp. from native Australian herbivores indicates the genus is ancestrally host-associated.</title>
        <authorList>
            <person name="Volmer J.G."/>
            <person name="Soo R.M."/>
            <person name="Evans P.N."/>
            <person name="Hoedt E.C."/>
            <person name="Astorga Alsina A.L."/>
            <person name="Woodcroft B.J."/>
            <person name="Tyson G.W."/>
            <person name="Hugenholtz P."/>
            <person name="Morrison M."/>
        </authorList>
    </citation>
    <scope>NUCLEOTIDE SEQUENCE</scope>
    <source>
        <strain evidence="3">MG</strain>
    </source>
</reference>
<evidence type="ECO:0000313" key="4">
    <source>
        <dbReference type="Proteomes" id="UP001141422"/>
    </source>
</evidence>
<sequence length="258" mass="27595">MKKYGVCGILCLCLVAAVVIAGCVGTPPAENKTLIVGIGENFPPYGYPEENGTYTGFDVESMRWIADRNGLDVSFKPLPWQDIVKNVADGTVDIVYCGLTITPERAEIVDFSNSYMTVNTAIAVRPDSSFTEKDVLSGNVSIATQSGGTSHLWIEKNLNETGILAAGNLRPQPTIEDAFSMLAAGTCDAVIYDDITVNAYVAKGVAKKIGTIETNEQYGVAVRKGDTATMQLINNGIVDLKASPAWQELLGKYAITLS</sequence>
<proteinExistence type="predicted"/>
<dbReference type="Pfam" id="PF00497">
    <property type="entry name" value="SBP_bac_3"/>
    <property type="match status" value="1"/>
</dbReference>
<name>A0ABT4IFU3_9EURY</name>
<dbReference type="Gene3D" id="3.40.190.10">
    <property type="entry name" value="Periplasmic binding protein-like II"/>
    <property type="match status" value="2"/>
</dbReference>
<keyword evidence="1" id="KW-0732">Signal</keyword>
<dbReference type="EMBL" id="JAPTGB010000004">
    <property type="protein sequence ID" value="MCZ0860127.1"/>
    <property type="molecule type" value="Genomic_DNA"/>
</dbReference>
<dbReference type="PANTHER" id="PTHR35936:SF19">
    <property type="entry name" value="AMINO-ACID-BINDING PROTEIN YXEM-RELATED"/>
    <property type="match status" value="1"/>
</dbReference>
<comment type="caution">
    <text evidence="3">The sequence shown here is derived from an EMBL/GenBank/DDBJ whole genome shotgun (WGS) entry which is preliminary data.</text>
</comment>
<dbReference type="InterPro" id="IPR001638">
    <property type="entry name" value="Solute-binding_3/MltF_N"/>
</dbReference>
<evidence type="ECO:0000259" key="2">
    <source>
        <dbReference type="SMART" id="SM00062"/>
    </source>
</evidence>
<organism evidence="3 4">
    <name type="scientific">Methanocorpusculum petauri</name>
    <dbReference type="NCBI Taxonomy" id="3002863"/>
    <lineage>
        <taxon>Archaea</taxon>
        <taxon>Methanobacteriati</taxon>
        <taxon>Methanobacteriota</taxon>
        <taxon>Stenosarchaea group</taxon>
        <taxon>Methanomicrobia</taxon>
        <taxon>Methanomicrobiales</taxon>
        <taxon>Methanocorpusculaceae</taxon>
        <taxon>Methanocorpusculum</taxon>
    </lineage>
</organism>
<dbReference type="PROSITE" id="PS51257">
    <property type="entry name" value="PROKAR_LIPOPROTEIN"/>
    <property type="match status" value="1"/>
</dbReference>
<dbReference type="CDD" id="cd13530">
    <property type="entry name" value="PBP2_peptides_like"/>
    <property type="match status" value="1"/>
</dbReference>
<accession>A0ABT4IFU3</accession>
<dbReference type="SMART" id="SM00062">
    <property type="entry name" value="PBPb"/>
    <property type="match status" value="1"/>
</dbReference>
<dbReference type="PANTHER" id="PTHR35936">
    <property type="entry name" value="MEMBRANE-BOUND LYTIC MUREIN TRANSGLYCOSYLASE F"/>
    <property type="match status" value="1"/>
</dbReference>
<dbReference type="SUPFAM" id="SSF53850">
    <property type="entry name" value="Periplasmic binding protein-like II"/>
    <property type="match status" value="1"/>
</dbReference>
<dbReference type="RefSeq" id="WP_268924349.1">
    <property type="nucleotide sequence ID" value="NZ_JAPTGB010000004.1"/>
</dbReference>